<feature type="compositionally biased region" description="Basic and acidic residues" evidence="2">
    <location>
        <begin position="37"/>
        <end position="57"/>
    </location>
</feature>
<dbReference type="GO" id="GO:0004483">
    <property type="term" value="F:methyltransferase cap1 activity"/>
    <property type="evidence" value="ECO:0007669"/>
    <property type="project" value="UniProtKB-UniRule"/>
</dbReference>
<sequence length="868" mass="98648">MADVEVMDVNVESIPGTKNPLAANSDDNELIEELEEVSEKHSNNGHTGESHDEDKNCHATNSEAATCKLVPEIGNKKDCEALGELNVVENVVTPRTSMVPKKSNLKRPKCNVNGVSPSATPSKRIRIVENLDASNCNNYIKLDGDLETDTIECADETASVTEEESCGEKMVWLNSPSSHVNQSAINVDFVRDNLSPVKRNFSVEIDMRFILTETVTAILSTKTKIANVGPSDFHLWISRNSSHSSKPKCFLYQENFLRMANLDALLHYDLTSPKELVNSTDFEKIYYVGDLWHNSKGFREYILWATNQHQARFSTKILAMKTIGPRSTEKIIRDKAGILFHERTPLKTDTDDLKHLCSEMVESCGRFAEPEDILMVDTINHYVDFVLTRSYGKGLHTFMVDNPEVSYAYESCREVRYQKYFYVECLIALRCLREGGTFICKIFDSFTLFTTGLLFLLYKSFRSISIHKPSSSPTCTSERFIICTGKIDNADTVYIVDFLSDCLDMVVNNQEQRKIVRRRVRRRLAVLRMEVQTLIPLRIILSHAEFFQFIRQSNIRLTTQLVESIDKLCELMGSEGMISNDKVATLLGAPNFSLSSLQNIPSVLKYQEDLNVVPVEACKKFLARYNIREGMFDLKEKRIEGIDLLLPMVGTCHGNKNLLAFPIQSRYAAGINKPVQGFFFGCGGADLLHFEGNSWRQLDCPEFCLPYGTIVLGEIAEEVSVSGKSYNFVRRFHLFDAVFIGGVYIGSFTFEIRQRILARFIHCLENSSSNLNQNICMVKSSALNDVPDFYNNECICKEHNYVGYNSKLRRYMRNKQPACDNENWAFVGGFLVVENFEDMSPEIFFNNHQCSWSIWVMDETKTISELTA</sequence>
<dbReference type="Pfam" id="PF01728">
    <property type="entry name" value="FtsJ"/>
    <property type="match status" value="1"/>
</dbReference>
<comment type="catalytic activity">
    <reaction evidence="1">
        <text>a 5'-end (N(7)-methyl 5'-triphosphoguanosine)-ribonucleoside in mRNA + S-adenosyl-L-methionine = a 5'-end (N(7)-methyl 5'-triphosphoguanosine)-(2'-O-methyl-ribonucleoside) in mRNA + S-adenosyl-L-homocysteine + H(+)</text>
        <dbReference type="Rhea" id="RHEA:67020"/>
        <dbReference type="Rhea" id="RHEA-COMP:17167"/>
        <dbReference type="Rhea" id="RHEA-COMP:17168"/>
        <dbReference type="ChEBI" id="CHEBI:15378"/>
        <dbReference type="ChEBI" id="CHEBI:57856"/>
        <dbReference type="ChEBI" id="CHEBI:59789"/>
        <dbReference type="ChEBI" id="CHEBI:156461"/>
        <dbReference type="ChEBI" id="CHEBI:167609"/>
        <dbReference type="EC" id="2.1.1.57"/>
    </reaction>
</comment>
<reference evidence="4 5" key="1">
    <citation type="journal article" date="2016" name="Genome Biol. Evol.">
        <title>Gene Family Evolution Reflects Adaptation to Soil Environmental Stressors in the Genome of the Collembolan Orchesella cincta.</title>
        <authorList>
            <person name="Faddeeva-Vakhrusheva A."/>
            <person name="Derks M.F."/>
            <person name="Anvar S.Y."/>
            <person name="Agamennone V."/>
            <person name="Suring W."/>
            <person name="Smit S."/>
            <person name="van Straalen N.M."/>
            <person name="Roelofs D."/>
        </authorList>
    </citation>
    <scope>NUCLEOTIDE SEQUENCE [LARGE SCALE GENOMIC DNA]</scope>
    <source>
        <tissue evidence="4">Mixed pool</tissue>
    </source>
</reference>
<keyword evidence="1 4" id="KW-0808">Transferase</keyword>
<dbReference type="InterPro" id="IPR002877">
    <property type="entry name" value="RNA_MeTrfase_FtsJ_dom"/>
</dbReference>
<accession>A0A1D2N769</accession>
<keyword evidence="1 4" id="KW-0489">Methyltransferase</keyword>
<dbReference type="GO" id="GO:0005737">
    <property type="term" value="C:cytoplasm"/>
    <property type="evidence" value="ECO:0007669"/>
    <property type="project" value="TreeGrafter"/>
</dbReference>
<gene>
    <name evidence="4" type="ORF">Ocin01_05553</name>
</gene>
<dbReference type="SUPFAM" id="SSF53335">
    <property type="entry name" value="S-adenosyl-L-methionine-dependent methyltransferases"/>
    <property type="match status" value="1"/>
</dbReference>
<dbReference type="GO" id="GO:0032259">
    <property type="term" value="P:methylation"/>
    <property type="evidence" value="ECO:0007669"/>
    <property type="project" value="UniProtKB-KW"/>
</dbReference>
<evidence type="ECO:0000313" key="4">
    <source>
        <dbReference type="EMBL" id="ODN01113.1"/>
    </source>
</evidence>
<dbReference type="InterPro" id="IPR029063">
    <property type="entry name" value="SAM-dependent_MTases_sf"/>
</dbReference>
<organism evidence="4 5">
    <name type="scientific">Orchesella cincta</name>
    <name type="common">Springtail</name>
    <name type="synonym">Podura cincta</name>
    <dbReference type="NCBI Taxonomy" id="48709"/>
    <lineage>
        <taxon>Eukaryota</taxon>
        <taxon>Metazoa</taxon>
        <taxon>Ecdysozoa</taxon>
        <taxon>Arthropoda</taxon>
        <taxon>Hexapoda</taxon>
        <taxon>Collembola</taxon>
        <taxon>Entomobryomorpha</taxon>
        <taxon>Entomobryoidea</taxon>
        <taxon>Orchesellidae</taxon>
        <taxon>Orchesellinae</taxon>
        <taxon>Orchesella</taxon>
    </lineage>
</organism>
<evidence type="ECO:0000259" key="3">
    <source>
        <dbReference type="Pfam" id="PF01728"/>
    </source>
</evidence>
<keyword evidence="1" id="KW-0507">mRNA processing</keyword>
<keyword evidence="1" id="KW-0506">mRNA capping</keyword>
<evidence type="ECO:0000256" key="1">
    <source>
        <dbReference type="RuleBase" id="RU368012"/>
    </source>
</evidence>
<dbReference type="PANTHER" id="PTHR16121">
    <property type="entry name" value="CAP-SPECIFIC MRNA (NUCLEOSIDE-2'-O-)-METHYLTRANSFERASE 1-RELATED"/>
    <property type="match status" value="1"/>
</dbReference>
<dbReference type="GO" id="GO:0003676">
    <property type="term" value="F:nucleic acid binding"/>
    <property type="evidence" value="ECO:0007669"/>
    <property type="project" value="UniProtKB-UniRule"/>
</dbReference>
<keyword evidence="5" id="KW-1185">Reference proteome</keyword>
<dbReference type="InterPro" id="IPR050851">
    <property type="entry name" value="mRNA_Cap_2O-Ribose_MeTrfase"/>
</dbReference>
<dbReference type="GO" id="GO:0016556">
    <property type="term" value="P:mRNA modification"/>
    <property type="evidence" value="ECO:0007669"/>
    <property type="project" value="UniProtKB-UniRule"/>
</dbReference>
<dbReference type="AlphaFoldDB" id="A0A1D2N769"/>
<keyword evidence="1" id="KW-0539">Nucleus</keyword>
<dbReference type="Proteomes" id="UP000094527">
    <property type="component" value="Unassembled WGS sequence"/>
</dbReference>
<proteinExistence type="predicted"/>
<dbReference type="GO" id="GO:0006370">
    <property type="term" value="P:7-methylguanosine mRNA capping"/>
    <property type="evidence" value="ECO:0007669"/>
    <property type="project" value="UniProtKB-UniRule"/>
</dbReference>
<name>A0A1D2N769_ORCCI</name>
<protein>
    <recommendedName>
        <fullName evidence="1">Cap-specific mRNA (nucleoside-2'-O-)-methyltransferase 1</fullName>
        <ecNumber evidence="1">2.1.1.57</ecNumber>
    </recommendedName>
    <alternativeName>
        <fullName evidence="1">Cap1 2'O-ribose methyltransferase 1</fullName>
    </alternativeName>
</protein>
<dbReference type="GO" id="GO:0005634">
    <property type="term" value="C:nucleus"/>
    <property type="evidence" value="ECO:0007669"/>
    <property type="project" value="UniProtKB-SubCell"/>
</dbReference>
<evidence type="ECO:0000313" key="5">
    <source>
        <dbReference type="Proteomes" id="UP000094527"/>
    </source>
</evidence>
<feature type="domain" description="Ribosomal RNA methyltransferase FtsJ" evidence="3">
    <location>
        <begin position="362"/>
        <end position="486"/>
    </location>
</feature>
<dbReference type="EMBL" id="LJIJ01000170">
    <property type="protein sequence ID" value="ODN01113.1"/>
    <property type="molecule type" value="Genomic_DNA"/>
</dbReference>
<dbReference type="OMA" id="DAKICEN"/>
<comment type="caution">
    <text evidence="4">The sequence shown here is derived from an EMBL/GenBank/DDBJ whole genome shotgun (WGS) entry which is preliminary data.</text>
</comment>
<dbReference type="Gene3D" id="3.40.50.12760">
    <property type="match status" value="1"/>
</dbReference>
<keyword evidence="1" id="KW-0949">S-adenosyl-L-methionine</keyword>
<feature type="region of interest" description="Disordered" evidence="2">
    <location>
        <begin position="35"/>
        <end position="57"/>
    </location>
</feature>
<dbReference type="OrthoDB" id="429597at2759"/>
<comment type="subcellular location">
    <subcellularLocation>
        <location evidence="1">Nucleus</location>
    </subcellularLocation>
</comment>
<dbReference type="EC" id="2.1.1.57" evidence="1"/>
<dbReference type="PANTHER" id="PTHR16121:SF0">
    <property type="entry name" value="CAP-SPECIFIC MRNA (NUCLEOSIDE-2'-O-)-METHYLTRANSFERASE 1"/>
    <property type="match status" value="1"/>
</dbReference>
<comment type="function">
    <text evidence="1">S-adenosyl-L-methionine-dependent methyltransferase that mediates RNA cap1 2'-O-ribose methylation to the 5'-cap structure of RNAs. Methylates the ribose of the first nucleotide of a m(7)GpppG-capped mRNA to produce m(7)GpppNmp (cap1).</text>
</comment>
<evidence type="ECO:0000256" key="2">
    <source>
        <dbReference type="SAM" id="MobiDB-lite"/>
    </source>
</evidence>